<dbReference type="PROSITE" id="PS51687">
    <property type="entry name" value="SAM_MT_RNA_M5U"/>
    <property type="match status" value="1"/>
</dbReference>
<reference evidence="7" key="1">
    <citation type="journal article" date="2019" name="Int. J. Syst. Evol. Microbiol.">
        <title>The Global Catalogue of Microorganisms (GCM) 10K type strain sequencing project: providing services to taxonomists for standard genome sequencing and annotation.</title>
        <authorList>
            <consortium name="The Broad Institute Genomics Platform"/>
            <consortium name="The Broad Institute Genome Sequencing Center for Infectious Disease"/>
            <person name="Wu L."/>
            <person name="Ma J."/>
        </authorList>
    </citation>
    <scope>NUCLEOTIDE SEQUENCE [LARGE SCALE GENOMIC DNA]</scope>
    <source>
        <strain evidence="7">Q85</strain>
    </source>
</reference>
<evidence type="ECO:0000256" key="2">
    <source>
        <dbReference type="ARBA" id="ARBA00022679"/>
    </source>
</evidence>
<keyword evidence="1 4" id="KW-0489">Methyltransferase</keyword>
<organism evidence="6 7">
    <name type="scientific">Sphingomonas floccifaciens</name>
    <dbReference type="NCBI Taxonomy" id="1844115"/>
    <lineage>
        <taxon>Bacteria</taxon>
        <taxon>Pseudomonadati</taxon>
        <taxon>Pseudomonadota</taxon>
        <taxon>Alphaproteobacteria</taxon>
        <taxon>Sphingomonadales</taxon>
        <taxon>Sphingomonadaceae</taxon>
        <taxon>Sphingomonas</taxon>
    </lineage>
</organism>
<dbReference type="GO" id="GO:0032259">
    <property type="term" value="P:methylation"/>
    <property type="evidence" value="ECO:0007669"/>
    <property type="project" value="UniProtKB-KW"/>
</dbReference>
<dbReference type="GO" id="GO:0008168">
    <property type="term" value="F:methyltransferase activity"/>
    <property type="evidence" value="ECO:0007669"/>
    <property type="project" value="UniProtKB-KW"/>
</dbReference>
<dbReference type="EMBL" id="JBHUFC010000006">
    <property type="protein sequence ID" value="MFD1788688.1"/>
    <property type="molecule type" value="Genomic_DNA"/>
</dbReference>
<proteinExistence type="inferred from homology"/>
<dbReference type="RefSeq" id="WP_380941074.1">
    <property type="nucleotide sequence ID" value="NZ_JBHUFC010000006.1"/>
</dbReference>
<dbReference type="PANTHER" id="PTHR11061:SF49">
    <property type="entry name" value="23S RRNA (URACIL(1939)-C(5))-METHYLTRANSFERASE RLMD"/>
    <property type="match status" value="1"/>
</dbReference>
<feature type="binding site" evidence="4">
    <location>
        <position position="283"/>
    </location>
    <ligand>
        <name>S-adenosyl-L-methionine</name>
        <dbReference type="ChEBI" id="CHEBI:59789"/>
    </ligand>
</feature>
<keyword evidence="2 4" id="KW-0808">Transferase</keyword>
<protein>
    <submittedName>
        <fullName evidence="6">Class I SAM-dependent RNA methyltransferase</fullName>
        <ecNumber evidence="6">2.1.1.-</ecNumber>
    </submittedName>
</protein>
<feature type="binding site" evidence="4">
    <location>
        <position position="329"/>
    </location>
    <ligand>
        <name>S-adenosyl-L-methionine</name>
        <dbReference type="ChEBI" id="CHEBI:59789"/>
    </ligand>
</feature>
<dbReference type="EC" id="2.1.1.-" evidence="6"/>
<evidence type="ECO:0000256" key="1">
    <source>
        <dbReference type="ARBA" id="ARBA00022603"/>
    </source>
</evidence>
<dbReference type="PANTHER" id="PTHR11061">
    <property type="entry name" value="RNA M5U METHYLTRANSFERASE"/>
    <property type="match status" value="1"/>
</dbReference>
<evidence type="ECO:0000256" key="4">
    <source>
        <dbReference type="PROSITE-ProRule" id="PRU01024"/>
    </source>
</evidence>
<dbReference type="Proteomes" id="UP001597283">
    <property type="component" value="Unassembled WGS sequence"/>
</dbReference>
<comment type="similarity">
    <text evidence="4">Belongs to the class I-like SAM-binding methyltransferase superfamily. RNA M5U methyltransferase family.</text>
</comment>
<dbReference type="InterPro" id="IPR010280">
    <property type="entry name" value="U5_MeTrfase_fam"/>
</dbReference>
<gene>
    <name evidence="6" type="ORF">ACFSC3_14055</name>
</gene>
<accession>A0ABW4NEX1</accession>
<dbReference type="PROSITE" id="PS01230">
    <property type="entry name" value="TRMA_1"/>
    <property type="match status" value="1"/>
</dbReference>
<dbReference type="Gene3D" id="3.40.50.150">
    <property type="entry name" value="Vaccinia Virus protein VP39"/>
    <property type="match status" value="1"/>
</dbReference>
<evidence type="ECO:0000313" key="6">
    <source>
        <dbReference type="EMBL" id="MFD1788688.1"/>
    </source>
</evidence>
<feature type="active site" description="Nucleophile" evidence="4">
    <location>
        <position position="355"/>
    </location>
</feature>
<feature type="active site" evidence="5">
    <location>
        <position position="355"/>
    </location>
</feature>
<dbReference type="SUPFAM" id="SSF53335">
    <property type="entry name" value="S-adenosyl-L-methionine-dependent methyltransferases"/>
    <property type="match status" value="1"/>
</dbReference>
<sequence length="402" mass="42855">MPDTLSPIVRIAARGDGVTEDGRHVPLAAPGDLLSESGVLTRGPHHRDPPCRHFPSCGGCQLQQLDDESYSAFVHDRVAGVIAGQGLSAPVRAPILSPPRSRRRATLHAERRGRQVLLGFTEGSSHRLIDLAECHVLLPELFAMLAPLRGLLAAVLTERGRVDVHLARVDQGVDVLIGGKLADGLPAVEGITRFAERHGLARLSVDDGFGAEARWEPEPVTITLGGVAVPFPAGSFLQATADGEAALVAAVREGVGDARLIADLFAGLGTFALALPGKIYAGEAAREPILALKAAAARAGRPVFAEHRDLFRRPLTAAELDRFDAIVIDPPRAGAREQAQQLANAKTSRIVYVSCNPSSFARDAKLLCEGGYRLDWVQPVGQFTWSTHVELAAAFSRPDSLR</sequence>
<feature type="binding site" evidence="4">
    <location>
        <position position="238"/>
    </location>
    <ligand>
        <name>S-adenosyl-L-methionine</name>
        <dbReference type="ChEBI" id="CHEBI:59789"/>
    </ligand>
</feature>
<dbReference type="InterPro" id="IPR029063">
    <property type="entry name" value="SAM-dependent_MTases_sf"/>
</dbReference>
<name>A0ABW4NEX1_9SPHN</name>
<keyword evidence="3 4" id="KW-0949">S-adenosyl-L-methionine</keyword>
<keyword evidence="7" id="KW-1185">Reference proteome</keyword>
<dbReference type="InterPro" id="IPR030390">
    <property type="entry name" value="MeTrfase_TrmA_AS"/>
</dbReference>
<dbReference type="Pfam" id="PF05958">
    <property type="entry name" value="tRNA_U5-meth_tr"/>
    <property type="match status" value="1"/>
</dbReference>
<comment type="caution">
    <text evidence="6">The sequence shown here is derived from an EMBL/GenBank/DDBJ whole genome shotgun (WGS) entry which is preliminary data.</text>
</comment>
<dbReference type="Gene3D" id="2.40.50.1070">
    <property type="match status" value="1"/>
</dbReference>
<feature type="binding site" evidence="4">
    <location>
        <position position="265"/>
    </location>
    <ligand>
        <name>S-adenosyl-L-methionine</name>
        <dbReference type="ChEBI" id="CHEBI:59789"/>
    </ligand>
</feature>
<evidence type="ECO:0000256" key="5">
    <source>
        <dbReference type="PROSITE-ProRule" id="PRU10015"/>
    </source>
</evidence>
<evidence type="ECO:0000256" key="3">
    <source>
        <dbReference type="ARBA" id="ARBA00022691"/>
    </source>
</evidence>
<evidence type="ECO:0000313" key="7">
    <source>
        <dbReference type="Proteomes" id="UP001597283"/>
    </source>
</evidence>